<dbReference type="InterPro" id="IPR053427">
    <property type="entry name" value="Beta-galactosidase"/>
</dbReference>
<dbReference type="GO" id="GO:0008422">
    <property type="term" value="F:beta-glucosidase activity"/>
    <property type="evidence" value="ECO:0007669"/>
    <property type="project" value="TreeGrafter"/>
</dbReference>
<comment type="similarity">
    <text evidence="1 5">Belongs to the glycosyl hydrolase 1 family.</text>
</comment>
<sequence>MFPKDFLFGASMSGFQVEMGYAKGDLDPNTDWFVWVREPENLINSVVSGHLPEYGVGYWYNFPTIHKLASDFGMNVLRTNIEWSRIFPRPTYDVDVKVEQTESDITSVQIDERALRELDELADKDAVEHYREIFSDMRKKGLKVFVNLVHFTLPIWLHDPIAVHKRQETDKLGWASKRSIVEFAKFAAYVVWKFDDLVDMYSTFNEPNIVSQMGYVMSVSGFPPAVFDTEKFFATFVNQIVAHARAYDVMKTLTNKPVGLIYAASIYESTNSDAELEESVGQFMNFAFLDAINSGVLLFQTREDLAGRLDFLGLNYYTRTVIQRSAQELSFGLVNMNWSIVPGYGYSCQPGGFSRDGRPVSDFGWETYPEGLLKLLRMMNERYALPIYVTENGVADARDWLRPYHLVAHMYAVERAVEEGLNVKGYLHWSIVDNYEWAKGYHMRFGLAETNYQTKSYNPRPSMYIFREIVKEMSTEKFRNYLFSPYQIWRQ</sequence>
<protein>
    <submittedName>
        <fullName evidence="7">Glycoside hydrolase family 1 protein</fullName>
    </submittedName>
</protein>
<dbReference type="InterPro" id="IPR033132">
    <property type="entry name" value="GH_1_N_CS"/>
</dbReference>
<reference evidence="7" key="1">
    <citation type="journal article" date="2020" name="mSystems">
        <title>Genome- and Community-Level Interaction Insights into Carbon Utilization and Element Cycling Functions of Hydrothermarchaeota in Hydrothermal Sediment.</title>
        <authorList>
            <person name="Zhou Z."/>
            <person name="Liu Y."/>
            <person name="Xu W."/>
            <person name="Pan J."/>
            <person name="Luo Z.H."/>
            <person name="Li M."/>
        </authorList>
    </citation>
    <scope>NUCLEOTIDE SEQUENCE [LARGE SCALE GENOMIC DNA]</scope>
    <source>
        <strain evidence="7">SpSt-86</strain>
    </source>
</reference>
<dbReference type="GO" id="GO:0005975">
    <property type="term" value="P:carbohydrate metabolic process"/>
    <property type="evidence" value="ECO:0007669"/>
    <property type="project" value="InterPro"/>
</dbReference>
<evidence type="ECO:0000256" key="3">
    <source>
        <dbReference type="ARBA" id="ARBA00023295"/>
    </source>
</evidence>
<dbReference type="PANTHER" id="PTHR10353:SF209">
    <property type="entry name" value="GALACTOLIPID GALACTOSYLTRANSFERASE SFR2, CHLOROPLASTIC"/>
    <property type="match status" value="1"/>
</dbReference>
<dbReference type="AlphaFoldDB" id="A0A832I5W4"/>
<accession>A0A832I5W4</accession>
<evidence type="ECO:0000313" key="7">
    <source>
        <dbReference type="EMBL" id="HGZ79548.1"/>
    </source>
</evidence>
<dbReference type="Pfam" id="PF00232">
    <property type="entry name" value="Glyco_hydro_1"/>
    <property type="match status" value="2"/>
</dbReference>
<evidence type="ECO:0000256" key="6">
    <source>
        <dbReference type="RuleBase" id="RU004468"/>
    </source>
</evidence>
<dbReference type="SUPFAM" id="SSF51445">
    <property type="entry name" value="(Trans)glycosidases"/>
    <property type="match status" value="1"/>
</dbReference>
<dbReference type="InterPro" id="IPR001360">
    <property type="entry name" value="Glyco_hydro_1"/>
</dbReference>
<name>A0A832I5W4_9THEM</name>
<dbReference type="PROSITE" id="PS00653">
    <property type="entry name" value="GLYCOSYL_HYDROL_F1_2"/>
    <property type="match status" value="1"/>
</dbReference>
<evidence type="ECO:0000256" key="1">
    <source>
        <dbReference type="ARBA" id="ARBA00010838"/>
    </source>
</evidence>
<dbReference type="InterPro" id="IPR017853">
    <property type="entry name" value="GH"/>
</dbReference>
<dbReference type="PANTHER" id="PTHR10353">
    <property type="entry name" value="GLYCOSYL HYDROLASE"/>
    <property type="match status" value="1"/>
</dbReference>
<dbReference type="PROSITE" id="PS00572">
    <property type="entry name" value="GLYCOSYL_HYDROL_F1_1"/>
    <property type="match status" value="1"/>
</dbReference>
<dbReference type="Gene3D" id="3.20.20.80">
    <property type="entry name" value="Glycosidases"/>
    <property type="match status" value="1"/>
</dbReference>
<keyword evidence="3 6" id="KW-0326">Glycosidase</keyword>
<dbReference type="InterPro" id="IPR018120">
    <property type="entry name" value="Glyco_hydro_1_AS"/>
</dbReference>
<evidence type="ECO:0000256" key="4">
    <source>
        <dbReference type="PROSITE-ProRule" id="PRU10055"/>
    </source>
</evidence>
<dbReference type="NCBIfam" id="NF041004">
    <property type="entry name" value="Beta_gal_BgaS"/>
    <property type="match status" value="1"/>
</dbReference>
<evidence type="ECO:0000256" key="5">
    <source>
        <dbReference type="RuleBase" id="RU003690"/>
    </source>
</evidence>
<comment type="caution">
    <text evidence="7">The sequence shown here is derived from an EMBL/GenBank/DDBJ whole genome shotgun (WGS) entry which is preliminary data.</text>
</comment>
<dbReference type="PRINTS" id="PR00131">
    <property type="entry name" value="GLHYDRLASE1"/>
</dbReference>
<proteinExistence type="inferred from homology"/>
<keyword evidence="2 6" id="KW-0378">Hydrolase</keyword>
<evidence type="ECO:0000256" key="2">
    <source>
        <dbReference type="ARBA" id="ARBA00022801"/>
    </source>
</evidence>
<dbReference type="EMBL" id="DTKQ01000048">
    <property type="protein sequence ID" value="HGZ79548.1"/>
    <property type="molecule type" value="Genomic_DNA"/>
</dbReference>
<gene>
    <name evidence="7" type="ORF">ENW55_06160</name>
</gene>
<organism evidence="7">
    <name type="scientific">Pseudothermotoga hypogea</name>
    <dbReference type="NCBI Taxonomy" id="57487"/>
    <lineage>
        <taxon>Bacteria</taxon>
        <taxon>Thermotogati</taxon>
        <taxon>Thermotogota</taxon>
        <taxon>Thermotogae</taxon>
        <taxon>Thermotogales</taxon>
        <taxon>Thermotogaceae</taxon>
        <taxon>Pseudothermotoga</taxon>
    </lineage>
</organism>
<feature type="active site" description="Nucleophile" evidence="4">
    <location>
        <position position="391"/>
    </location>
</feature>